<dbReference type="Pfam" id="PF03921">
    <property type="entry name" value="ICAM_N"/>
    <property type="match status" value="1"/>
</dbReference>
<dbReference type="AlphaFoldDB" id="A0A3Q3WTP1"/>
<accession>A0A3Q3WTP1</accession>
<dbReference type="GO" id="GO:0005178">
    <property type="term" value="F:integrin binding"/>
    <property type="evidence" value="ECO:0007669"/>
    <property type="project" value="InterPro"/>
</dbReference>
<dbReference type="GO" id="GO:0007155">
    <property type="term" value="P:cell adhesion"/>
    <property type="evidence" value="ECO:0007669"/>
    <property type="project" value="InterPro"/>
</dbReference>
<feature type="domain" description="Intercellular adhesion molecule N-terminal" evidence="1">
    <location>
        <begin position="61"/>
        <end position="148"/>
    </location>
</feature>
<dbReference type="InterPro" id="IPR036179">
    <property type="entry name" value="Ig-like_dom_sf"/>
</dbReference>
<reference evidence="2" key="1">
    <citation type="submission" date="2025-08" db="UniProtKB">
        <authorList>
            <consortium name="Ensembl"/>
        </authorList>
    </citation>
    <scope>IDENTIFICATION</scope>
</reference>
<dbReference type="OMA" id="QSISCHA"/>
<dbReference type="Gene3D" id="2.60.40.10">
    <property type="entry name" value="Immunoglobulins"/>
    <property type="match status" value="2"/>
</dbReference>
<dbReference type="PANTHER" id="PTHR13771:SF9">
    <property type="entry name" value="INTERCELLULAR ADHESION MOLECULE 5"/>
    <property type="match status" value="1"/>
</dbReference>
<dbReference type="InterPro" id="IPR013783">
    <property type="entry name" value="Ig-like_fold"/>
</dbReference>
<dbReference type="PANTHER" id="PTHR13771">
    <property type="entry name" value="INTERCELLULAR ADHESION MOLECULE"/>
    <property type="match status" value="1"/>
</dbReference>
<dbReference type="Proteomes" id="UP000261620">
    <property type="component" value="Unplaced"/>
</dbReference>
<dbReference type="InterPro" id="IPR047012">
    <property type="entry name" value="ICAM_VCAM"/>
</dbReference>
<reference evidence="2" key="2">
    <citation type="submission" date="2025-09" db="UniProtKB">
        <authorList>
            <consortium name="Ensembl"/>
        </authorList>
    </citation>
    <scope>IDENTIFICATION</scope>
</reference>
<dbReference type="STRING" id="94237.ENSMMOP00000015812"/>
<name>A0A3Q3WTP1_MOLML</name>
<evidence type="ECO:0000313" key="2">
    <source>
        <dbReference type="Ensembl" id="ENSMMOP00000015812.1"/>
    </source>
</evidence>
<evidence type="ECO:0000313" key="3">
    <source>
        <dbReference type="Proteomes" id="UP000261620"/>
    </source>
</evidence>
<sequence>RCSLANLRWACTCAFLSRGTLRALQDFSPLRRSVLPTVFLVTQVPVAFRPLTRTGVSSSCALEITPPEAVVRFGDPLLANCTSLSKQVEEMGWESPYGGVALTAGVTSLLLNISSVKDWELRPNCFMNVLGGDQCMYSLPVTIYKTPDNVSISQPSEIGPLVEGQTYGIRCDIVNVAPVRNLSLYCYKGDDVVFTRTFDDIRVGPVNQSAVVKLMAHRDDHGTEIWCEAKMNFLPGPDVPSILSQRHELNVLCKVNQIRQKKCYKFKEYTFMYFKNRIFLIQAYCLLI</sequence>
<protein>
    <recommendedName>
        <fullName evidence="1">Intercellular adhesion molecule N-terminal domain-containing protein</fullName>
    </recommendedName>
</protein>
<dbReference type="Ensembl" id="ENSMMOT00000016078.1">
    <property type="protein sequence ID" value="ENSMMOP00000015812.1"/>
    <property type="gene ID" value="ENSMMOG00000012061.1"/>
</dbReference>
<keyword evidence="3" id="KW-1185">Reference proteome</keyword>
<dbReference type="SUPFAM" id="SSF48726">
    <property type="entry name" value="Immunoglobulin"/>
    <property type="match status" value="2"/>
</dbReference>
<organism evidence="2 3">
    <name type="scientific">Mola mola</name>
    <name type="common">Ocean sunfish</name>
    <name type="synonym">Tetraodon mola</name>
    <dbReference type="NCBI Taxonomy" id="94237"/>
    <lineage>
        <taxon>Eukaryota</taxon>
        <taxon>Metazoa</taxon>
        <taxon>Chordata</taxon>
        <taxon>Craniata</taxon>
        <taxon>Vertebrata</taxon>
        <taxon>Euteleostomi</taxon>
        <taxon>Actinopterygii</taxon>
        <taxon>Neopterygii</taxon>
        <taxon>Teleostei</taxon>
        <taxon>Neoteleostei</taxon>
        <taxon>Acanthomorphata</taxon>
        <taxon>Eupercaria</taxon>
        <taxon>Tetraodontiformes</taxon>
        <taxon>Molidae</taxon>
        <taxon>Mola</taxon>
    </lineage>
</organism>
<dbReference type="InterPro" id="IPR013768">
    <property type="entry name" value="ICAM_N"/>
</dbReference>
<evidence type="ECO:0000259" key="1">
    <source>
        <dbReference type="Pfam" id="PF03921"/>
    </source>
</evidence>
<proteinExistence type="predicted"/>